<evidence type="ECO:0000313" key="2">
    <source>
        <dbReference type="Proteomes" id="UP001231649"/>
    </source>
</evidence>
<reference evidence="1" key="1">
    <citation type="submission" date="2023-03" db="EMBL/GenBank/DDBJ databases">
        <title>Chromosome-level genomes of two armyworms, Mythimna separata and Mythimna loreyi, provide insights into the biosynthesis and reception of sex pheromones.</title>
        <authorList>
            <person name="Zhao H."/>
        </authorList>
    </citation>
    <scope>NUCLEOTIDE SEQUENCE</scope>
    <source>
        <strain evidence="1">BeijingLab</strain>
    </source>
</reference>
<organism evidence="1 2">
    <name type="scientific">Mythimna loreyi</name>
    <dbReference type="NCBI Taxonomy" id="667449"/>
    <lineage>
        <taxon>Eukaryota</taxon>
        <taxon>Metazoa</taxon>
        <taxon>Ecdysozoa</taxon>
        <taxon>Arthropoda</taxon>
        <taxon>Hexapoda</taxon>
        <taxon>Insecta</taxon>
        <taxon>Pterygota</taxon>
        <taxon>Neoptera</taxon>
        <taxon>Endopterygota</taxon>
        <taxon>Lepidoptera</taxon>
        <taxon>Glossata</taxon>
        <taxon>Ditrysia</taxon>
        <taxon>Noctuoidea</taxon>
        <taxon>Noctuidae</taxon>
        <taxon>Noctuinae</taxon>
        <taxon>Hadenini</taxon>
        <taxon>Mythimna</taxon>
    </lineage>
</organism>
<gene>
    <name evidence="1" type="ORF">PYW08_008207</name>
</gene>
<accession>A0ACC2QDE9</accession>
<sequence length="282" mass="32151">MLDQKTKREVLYKFIKQFKQSKCLWDPDNIYYYNKSARQDALLALLQLWSKYEPITLAEVKSKIQGIRAMYRTVRRKVESNPGGYRPTLWYYKHLNFLSGNTDPVSDDSDSDHNDVSDDTLYVQLPRVEKNRSSSDQEGGPEASIDASAAAFGRSVGAQLHQLDKRQRCIAEKLISDVIYYAKMDQLSLDTTINVKESLDAPLSLIGADPSLDTCPGTSTSHQEPTSSTELTEEELIKREIAETESAVSFIKMETNDNETYFFHDVDEQNDVNIDIVKEELR</sequence>
<dbReference type="Proteomes" id="UP001231649">
    <property type="component" value="Chromosome 21"/>
</dbReference>
<name>A0ACC2QDE9_9NEOP</name>
<evidence type="ECO:0000313" key="1">
    <source>
        <dbReference type="EMBL" id="KAJ8712903.1"/>
    </source>
</evidence>
<keyword evidence="2" id="KW-1185">Reference proteome</keyword>
<proteinExistence type="predicted"/>
<protein>
    <submittedName>
        <fullName evidence="1">Uncharacterized protein</fullName>
    </submittedName>
</protein>
<dbReference type="EMBL" id="CM056797">
    <property type="protein sequence ID" value="KAJ8712903.1"/>
    <property type="molecule type" value="Genomic_DNA"/>
</dbReference>
<comment type="caution">
    <text evidence="1">The sequence shown here is derived from an EMBL/GenBank/DDBJ whole genome shotgun (WGS) entry which is preliminary data.</text>
</comment>